<evidence type="ECO:0000313" key="2">
    <source>
        <dbReference type="EMBL" id="GJN94179.1"/>
    </source>
</evidence>
<feature type="domain" description="Histone deacetylase" evidence="1">
    <location>
        <begin position="37"/>
        <end position="325"/>
    </location>
</feature>
<dbReference type="GO" id="GO:0040029">
    <property type="term" value="P:epigenetic regulation of gene expression"/>
    <property type="evidence" value="ECO:0007669"/>
    <property type="project" value="TreeGrafter"/>
</dbReference>
<protein>
    <recommendedName>
        <fullName evidence="1">Histone deacetylase domain-containing protein</fullName>
    </recommendedName>
</protein>
<dbReference type="InterPro" id="IPR000286">
    <property type="entry name" value="HDACs"/>
</dbReference>
<dbReference type="SUPFAM" id="SSF52768">
    <property type="entry name" value="Arginase/deacetylase"/>
    <property type="match status" value="1"/>
</dbReference>
<name>A0AAV5GUG4_9BASI</name>
<comment type="caution">
    <text evidence="2">The sequence shown here is derived from an EMBL/GenBank/DDBJ whole genome shotgun (WGS) entry which is preliminary data.</text>
</comment>
<dbReference type="PRINTS" id="PR01270">
    <property type="entry name" value="HDASUPER"/>
</dbReference>
<dbReference type="PANTHER" id="PTHR10625:SF31">
    <property type="entry name" value="HISTONE DEACETYLASE DOMAIN-CONTAINING PROTEIN"/>
    <property type="match status" value="1"/>
</dbReference>
<sequence length="380" mass="41626">MRSTGYIWDASFGWWDTGASPLMPSDHRLGIAPHTHHVAHPDTKRRAHELIEVTGLLDHLQRLRIVPAQEEDVLRVHEAHYVERVKRESDLNGGDCGDTVSPFGRGAFDLAMKGAGAAITMLRAVLDGSIKNGYALIHPPGHHAEPAGGRGFCMFNNGAVCAEYAVKKLGFKKVAIVDLDVHHGNGAEKIFWSRSDVLTISVHQDRCFPTDSGFAEARGVGNGLGYKGVQHPPLWRHCRKLILNIPLPPGSGNGAYDYTLKTIVTPALLAYRPEVIIVASGLDPNIMDPLARQCVTADGFVSITKQMMDVAHQLGHDRLVYLQEGIETLAGVTTLKDDPYEHILCPQHGSNLESWQKDAVDSLTSHLDALSPKNHRSPRL</sequence>
<dbReference type="InterPro" id="IPR037138">
    <property type="entry name" value="His_deacetylse_dom_sf"/>
</dbReference>
<dbReference type="InterPro" id="IPR023696">
    <property type="entry name" value="Ureohydrolase_dom_sf"/>
</dbReference>
<reference evidence="2 3" key="1">
    <citation type="submission" date="2021-12" db="EMBL/GenBank/DDBJ databases">
        <title>High titer production of polyol ester of fatty acids by Rhodotorula paludigena BS15 towards product separation-free biomass refinery.</title>
        <authorList>
            <person name="Mano J."/>
            <person name="Ono H."/>
            <person name="Tanaka T."/>
            <person name="Naito K."/>
            <person name="Sushida H."/>
            <person name="Ike M."/>
            <person name="Tokuyasu K."/>
            <person name="Kitaoka M."/>
        </authorList>
    </citation>
    <scope>NUCLEOTIDE SEQUENCE [LARGE SCALE GENOMIC DNA]</scope>
    <source>
        <strain evidence="2 3">BS15</strain>
    </source>
</reference>
<dbReference type="AlphaFoldDB" id="A0AAV5GUG4"/>
<dbReference type="InterPro" id="IPR023801">
    <property type="entry name" value="His_deacetylse_dom"/>
</dbReference>
<dbReference type="GO" id="GO:0000118">
    <property type="term" value="C:histone deacetylase complex"/>
    <property type="evidence" value="ECO:0007669"/>
    <property type="project" value="TreeGrafter"/>
</dbReference>
<accession>A0AAV5GUG4</accession>
<dbReference type="EMBL" id="BQKY01000016">
    <property type="protein sequence ID" value="GJN94179.1"/>
    <property type="molecule type" value="Genomic_DNA"/>
</dbReference>
<dbReference type="GO" id="GO:0004407">
    <property type="term" value="F:histone deacetylase activity"/>
    <property type="evidence" value="ECO:0007669"/>
    <property type="project" value="TreeGrafter"/>
</dbReference>
<gene>
    <name evidence="2" type="ORF">Rhopal_007253-T1</name>
</gene>
<dbReference type="Proteomes" id="UP001342314">
    <property type="component" value="Unassembled WGS sequence"/>
</dbReference>
<dbReference type="GO" id="GO:0005737">
    <property type="term" value="C:cytoplasm"/>
    <property type="evidence" value="ECO:0007669"/>
    <property type="project" value="TreeGrafter"/>
</dbReference>
<proteinExistence type="predicted"/>
<evidence type="ECO:0000259" key="1">
    <source>
        <dbReference type="Pfam" id="PF00850"/>
    </source>
</evidence>
<evidence type="ECO:0000313" key="3">
    <source>
        <dbReference type="Proteomes" id="UP001342314"/>
    </source>
</evidence>
<dbReference type="CDD" id="cd09996">
    <property type="entry name" value="HDAC_classII_1"/>
    <property type="match status" value="1"/>
</dbReference>
<dbReference type="PANTHER" id="PTHR10625">
    <property type="entry name" value="HISTONE DEACETYLASE HDAC1-RELATED"/>
    <property type="match status" value="1"/>
</dbReference>
<dbReference type="Gene3D" id="3.40.800.20">
    <property type="entry name" value="Histone deacetylase domain"/>
    <property type="match status" value="1"/>
</dbReference>
<dbReference type="Pfam" id="PF00850">
    <property type="entry name" value="Hist_deacetyl"/>
    <property type="match status" value="1"/>
</dbReference>
<organism evidence="2 3">
    <name type="scientific">Rhodotorula paludigena</name>
    <dbReference type="NCBI Taxonomy" id="86838"/>
    <lineage>
        <taxon>Eukaryota</taxon>
        <taxon>Fungi</taxon>
        <taxon>Dikarya</taxon>
        <taxon>Basidiomycota</taxon>
        <taxon>Pucciniomycotina</taxon>
        <taxon>Microbotryomycetes</taxon>
        <taxon>Sporidiobolales</taxon>
        <taxon>Sporidiobolaceae</taxon>
        <taxon>Rhodotorula</taxon>
    </lineage>
</organism>
<keyword evidence="3" id="KW-1185">Reference proteome</keyword>